<feature type="compositionally biased region" description="Basic and acidic residues" evidence="7">
    <location>
        <begin position="702"/>
        <end position="721"/>
    </location>
</feature>
<dbReference type="PANTHER" id="PTHR11347">
    <property type="entry name" value="CYCLIC NUCLEOTIDE PHOSPHODIESTERASE"/>
    <property type="match status" value="1"/>
</dbReference>
<dbReference type="Proteomes" id="UP000053317">
    <property type="component" value="Unassembled WGS sequence"/>
</dbReference>
<comment type="cofactor">
    <cofactor evidence="6">
        <name>a divalent metal cation</name>
        <dbReference type="ChEBI" id="CHEBI:60240"/>
    </cofactor>
    <text evidence="6">Binds 2 divalent metal cations per subunit. Site 1 may preferentially bind zinc ions, while site 2 has a preference for magnesium and/or manganese ions.</text>
</comment>
<feature type="region of interest" description="Disordered" evidence="7">
    <location>
        <begin position="447"/>
        <end position="754"/>
    </location>
</feature>
<feature type="compositionally biased region" description="Low complexity" evidence="7">
    <location>
        <begin position="600"/>
        <end position="614"/>
    </location>
</feature>
<evidence type="ECO:0000256" key="5">
    <source>
        <dbReference type="PIRSR" id="PIRSR623088-3"/>
    </source>
</evidence>
<dbReference type="EMBL" id="LCWF01000116">
    <property type="protein sequence ID" value="KKY18805.1"/>
    <property type="molecule type" value="Genomic_DNA"/>
</dbReference>
<feature type="domain" description="PDEase" evidence="8">
    <location>
        <begin position="86"/>
        <end position="440"/>
    </location>
</feature>
<dbReference type="GO" id="GO:0046872">
    <property type="term" value="F:metal ion binding"/>
    <property type="evidence" value="ECO:0007669"/>
    <property type="project" value="UniProtKB-KW"/>
</dbReference>
<evidence type="ECO:0000259" key="8">
    <source>
        <dbReference type="PROSITE" id="PS51845"/>
    </source>
</evidence>
<feature type="compositionally biased region" description="Polar residues" evidence="7">
    <location>
        <begin position="488"/>
        <end position="500"/>
    </location>
</feature>
<dbReference type="SMART" id="SM00471">
    <property type="entry name" value="HDc"/>
    <property type="match status" value="1"/>
</dbReference>
<dbReference type="AlphaFoldDB" id="A0A0G2GPQ7"/>
<evidence type="ECO:0000313" key="9">
    <source>
        <dbReference type="EMBL" id="KKY18805.1"/>
    </source>
</evidence>
<feature type="binding site" evidence="4">
    <location>
        <begin position="167"/>
        <end position="171"/>
    </location>
    <ligand>
        <name>AMP</name>
        <dbReference type="ChEBI" id="CHEBI:456215"/>
    </ligand>
</feature>
<keyword evidence="10" id="KW-1185">Reference proteome</keyword>
<feature type="compositionally biased region" description="Low complexity" evidence="7">
    <location>
        <begin position="531"/>
        <end position="547"/>
    </location>
</feature>
<feature type="binding site" evidence="4">
    <location>
        <position position="342"/>
    </location>
    <ligand>
        <name>AMP</name>
        <dbReference type="ChEBI" id="CHEBI:456215"/>
    </ligand>
</feature>
<dbReference type="InterPro" id="IPR003607">
    <property type="entry name" value="HD/PDEase_dom"/>
</dbReference>
<feature type="active site" description="Proton donor" evidence="3">
    <location>
        <position position="167"/>
    </location>
</feature>
<feature type="compositionally biased region" description="Low complexity" evidence="7">
    <location>
        <begin position="683"/>
        <end position="698"/>
    </location>
</feature>
<feature type="compositionally biased region" description="Polar residues" evidence="7">
    <location>
        <begin position="568"/>
        <end position="579"/>
    </location>
</feature>
<evidence type="ECO:0000256" key="4">
    <source>
        <dbReference type="PIRSR" id="PIRSR623088-2"/>
    </source>
</evidence>
<sequence length="774" mass="84706">MVKCVDAGAVDVVIQQLDSSRVISLLGHAYKAYKTARKAQSRFMSAKKSRRHSWVGMEEQKPYAYLRESMVRKLMNRICDPEAGPEETQFPDLSIDQERKSVIAEAVGKWAFCAHDFSEEELVYAASCMLNHAVQMKELRKWRLPFDGLVTFVQAARLAYNSFVIYHNFRHAIDVLQSVFYFLVQIQALPAYPQNGETIDHSPPDPSTLASLVKPFEAMTLLISAIGHDVGHPGVNNMFLVRLNAPLAQLYNDQSVLEAFHCAAYSQILRQHWPAAFEDKALRKLLISSILATDMGIHSEYMQELGHLQSKVGDKKTIEEWSPKDMEQYKVLTCGLLIKCADISNVARPWAIAERWTHLLQEEFANQGEMEKEVGMDSCLFGGPPELGNMLKLANAQIGFMSLFAFPLFDGVADVLPQISFAPQEITKNKGVWFGRAEQEKRIASLKRDVGVSEGQVSVSPRSRSPQLRKEHHASDPTCYVSPVGNVHESSPLRNQQAVASNKGLGTSGLGTPTSPGGTSTANSADFPEKTTGASSSTTQLTASSRALESNNTSSRSQPLGGRFDGNNAATGTVPSSRTRPVGTDENESPGGEKTTTMALKSSSVLPSLDLKLPSSDDAHRSSAPANLPLHIRRTSQPRQNSATAVPQTGTVPTNVTSASTQATSLLSDASDLESGKADTTTERTTSTSAAPESESGAPNSRDTEGSRPCDRSDRNGKSRFETAFLHRSQDATNKDQGTPTGLEENRTMRTVPKRKSRIKLAFWKRSKSTDIGE</sequence>
<feature type="binding site" evidence="5">
    <location>
        <position position="171"/>
    </location>
    <ligand>
        <name>Zn(2+)</name>
        <dbReference type="ChEBI" id="CHEBI:29105"/>
        <label>1</label>
    </ligand>
</feature>
<dbReference type="EC" id="3.1.4.-" evidence="6"/>
<dbReference type="GO" id="GO:0004114">
    <property type="term" value="F:3',5'-cyclic-nucleotide phosphodiesterase activity"/>
    <property type="evidence" value="ECO:0007669"/>
    <property type="project" value="InterPro"/>
</dbReference>
<feature type="compositionally biased region" description="Polar residues" evidence="7">
    <location>
        <begin position="548"/>
        <end position="558"/>
    </location>
</feature>
<accession>A0A0G2GPQ7</accession>
<feature type="compositionally biased region" description="Polar residues" evidence="7">
    <location>
        <begin position="637"/>
        <end position="656"/>
    </location>
</feature>
<feature type="compositionally biased region" description="Low complexity" evidence="7">
    <location>
        <begin position="510"/>
        <end position="521"/>
    </location>
</feature>
<dbReference type="CDD" id="cd00077">
    <property type="entry name" value="HDc"/>
    <property type="match status" value="1"/>
</dbReference>
<evidence type="ECO:0000256" key="2">
    <source>
        <dbReference type="ARBA" id="ARBA00022801"/>
    </source>
</evidence>
<feature type="binding site" evidence="4">
    <location>
        <position position="229"/>
    </location>
    <ligand>
        <name>AMP</name>
        <dbReference type="ChEBI" id="CHEBI:456215"/>
    </ligand>
</feature>
<comment type="similarity">
    <text evidence="6">Belongs to the cyclic nucleotide phosphodiesterase family.</text>
</comment>
<dbReference type="GO" id="GO:0007165">
    <property type="term" value="P:signal transduction"/>
    <property type="evidence" value="ECO:0007669"/>
    <property type="project" value="InterPro"/>
</dbReference>
<feature type="compositionally biased region" description="Low complexity" evidence="7">
    <location>
        <begin position="657"/>
        <end position="670"/>
    </location>
</feature>
<dbReference type="InterPro" id="IPR023088">
    <property type="entry name" value="PDEase"/>
</dbReference>
<keyword evidence="2 6" id="KW-0378">Hydrolase</keyword>
<evidence type="ECO:0000256" key="6">
    <source>
        <dbReference type="RuleBase" id="RU363067"/>
    </source>
</evidence>
<feature type="binding site" evidence="5">
    <location>
        <position position="229"/>
    </location>
    <ligand>
        <name>Zn(2+)</name>
        <dbReference type="ChEBI" id="CHEBI:29105"/>
        <label>1</label>
    </ligand>
</feature>
<dbReference type="InterPro" id="IPR002073">
    <property type="entry name" value="PDEase_catalytic_dom"/>
</dbReference>
<organism evidence="9 10">
    <name type="scientific">Phaeomoniella chlamydospora</name>
    <name type="common">Phaeoacremonium chlamydosporum</name>
    <dbReference type="NCBI Taxonomy" id="158046"/>
    <lineage>
        <taxon>Eukaryota</taxon>
        <taxon>Fungi</taxon>
        <taxon>Dikarya</taxon>
        <taxon>Ascomycota</taxon>
        <taxon>Pezizomycotina</taxon>
        <taxon>Eurotiomycetes</taxon>
        <taxon>Chaetothyriomycetidae</taxon>
        <taxon>Phaeomoniellales</taxon>
        <taxon>Phaeomoniellaceae</taxon>
        <taxon>Phaeomoniella</taxon>
    </lineage>
</organism>
<protein>
    <recommendedName>
        <fullName evidence="6">Phosphodiesterase</fullName>
        <ecNumber evidence="6">3.1.4.-</ecNumber>
    </recommendedName>
</protein>
<evidence type="ECO:0000256" key="1">
    <source>
        <dbReference type="ARBA" id="ARBA00022723"/>
    </source>
</evidence>
<feature type="binding site" evidence="4">
    <location>
        <position position="397"/>
    </location>
    <ligand>
        <name>AMP</name>
        <dbReference type="ChEBI" id="CHEBI:456215"/>
    </ligand>
</feature>
<keyword evidence="1 5" id="KW-0479">Metal-binding</keyword>
<dbReference type="Pfam" id="PF00233">
    <property type="entry name" value="PDEase_I"/>
    <property type="match status" value="1"/>
</dbReference>
<dbReference type="InterPro" id="IPR023174">
    <property type="entry name" value="PDEase_CS"/>
</dbReference>
<reference evidence="9 10" key="1">
    <citation type="submission" date="2015-05" db="EMBL/GenBank/DDBJ databases">
        <title>Distinctive expansion of gene families associated with plant cell wall degradation and secondary metabolism in the genomes of grapevine trunk pathogens.</title>
        <authorList>
            <person name="Lawrence D.P."/>
            <person name="Travadon R."/>
            <person name="Rolshausen P.E."/>
            <person name="Baumgartner K."/>
        </authorList>
    </citation>
    <scope>NUCLEOTIDE SEQUENCE [LARGE SCALE GENOMIC DNA]</scope>
    <source>
        <strain evidence="9">UCRPC4</strain>
    </source>
</reference>
<feature type="binding site" evidence="5">
    <location>
        <position position="342"/>
    </location>
    <ligand>
        <name>Zn(2+)</name>
        <dbReference type="ChEBI" id="CHEBI:29105"/>
        <label>1</label>
    </ligand>
</feature>
<dbReference type="PROSITE" id="PS51845">
    <property type="entry name" value="PDEASE_I_2"/>
    <property type="match status" value="1"/>
</dbReference>
<feature type="binding site" evidence="5">
    <location>
        <position position="228"/>
    </location>
    <ligand>
        <name>Zn(2+)</name>
        <dbReference type="ChEBI" id="CHEBI:29105"/>
        <label>1</label>
    </ligand>
</feature>
<evidence type="ECO:0000313" key="10">
    <source>
        <dbReference type="Proteomes" id="UP000053317"/>
    </source>
</evidence>
<comment type="caution">
    <text evidence="9">The sequence shown here is derived from an EMBL/GenBank/DDBJ whole genome shotgun (WGS) entry which is preliminary data.</text>
</comment>
<dbReference type="PROSITE" id="PS00126">
    <property type="entry name" value="PDEASE_I_1"/>
    <property type="match status" value="1"/>
</dbReference>
<dbReference type="InterPro" id="IPR036971">
    <property type="entry name" value="PDEase_catalytic_dom_sf"/>
</dbReference>
<dbReference type="Gene3D" id="1.10.1300.10">
    <property type="entry name" value="3'5'-cyclic nucleotide phosphodiesterase, catalytic domain"/>
    <property type="match status" value="1"/>
</dbReference>
<evidence type="ECO:0000256" key="3">
    <source>
        <dbReference type="PIRSR" id="PIRSR623088-1"/>
    </source>
</evidence>
<dbReference type="PRINTS" id="PR00387">
    <property type="entry name" value="PDIESTERASE1"/>
</dbReference>
<dbReference type="OrthoDB" id="546632at2759"/>
<name>A0A0G2GPQ7_PHACM</name>
<reference evidence="9 10" key="2">
    <citation type="submission" date="2015-05" db="EMBL/GenBank/DDBJ databases">
        <authorList>
            <person name="Morales-Cruz A."/>
            <person name="Amrine K.C."/>
            <person name="Cantu D."/>
        </authorList>
    </citation>
    <scope>NUCLEOTIDE SEQUENCE [LARGE SCALE GENOMIC DNA]</scope>
    <source>
        <strain evidence="9">UCRPC4</strain>
    </source>
</reference>
<evidence type="ECO:0000256" key="7">
    <source>
        <dbReference type="SAM" id="MobiDB-lite"/>
    </source>
</evidence>
<feature type="binding site" evidence="5">
    <location>
        <position position="229"/>
    </location>
    <ligand>
        <name>Zn(2+)</name>
        <dbReference type="ChEBI" id="CHEBI:29105"/>
        <label>2</label>
    </ligand>
</feature>
<proteinExistence type="inferred from homology"/>
<gene>
    <name evidence="9" type="ORF">UCRPC4_g04785</name>
</gene>
<dbReference type="SUPFAM" id="SSF109604">
    <property type="entry name" value="HD-domain/PDEase-like"/>
    <property type="match status" value="1"/>
</dbReference>
<feature type="compositionally biased region" description="Polar residues" evidence="7">
    <location>
        <begin position="455"/>
        <end position="466"/>
    </location>
</feature>